<dbReference type="PANTHER" id="PTHR30178">
    <property type="entry name" value="INNER MEMBRANE PROTEIN YAAH"/>
    <property type="match status" value="1"/>
</dbReference>
<feature type="transmembrane region" description="Helical" evidence="6">
    <location>
        <begin position="158"/>
        <end position="176"/>
    </location>
</feature>
<dbReference type="GO" id="GO:0005886">
    <property type="term" value="C:plasma membrane"/>
    <property type="evidence" value="ECO:0007669"/>
    <property type="project" value="TreeGrafter"/>
</dbReference>
<dbReference type="OrthoDB" id="311828at2759"/>
<feature type="transmembrane region" description="Helical" evidence="6">
    <location>
        <begin position="121"/>
        <end position="143"/>
    </location>
</feature>
<dbReference type="eggNOG" id="ENOG502S20H">
    <property type="taxonomic scope" value="Eukaryota"/>
</dbReference>
<dbReference type="Proteomes" id="UP000008983">
    <property type="component" value="Unassembled WGS sequence"/>
</dbReference>
<keyword evidence="3 6" id="KW-0812">Transmembrane</keyword>
<evidence type="ECO:0000256" key="6">
    <source>
        <dbReference type="SAM" id="Phobius"/>
    </source>
</evidence>
<feature type="transmembrane region" description="Helical" evidence="6">
    <location>
        <begin position="95"/>
        <end position="114"/>
    </location>
</feature>
<dbReference type="GeneID" id="14910930"/>
<organism evidence="7 8">
    <name type="scientific">Ichthyophthirius multifiliis</name>
    <name type="common">White spot disease agent</name>
    <name type="synonym">Ich</name>
    <dbReference type="NCBI Taxonomy" id="5932"/>
    <lineage>
        <taxon>Eukaryota</taxon>
        <taxon>Sar</taxon>
        <taxon>Alveolata</taxon>
        <taxon>Ciliophora</taxon>
        <taxon>Intramacronucleata</taxon>
        <taxon>Oligohymenophorea</taxon>
        <taxon>Hymenostomatida</taxon>
        <taxon>Ophryoglenina</taxon>
        <taxon>Ichthyophthirius</taxon>
    </lineage>
</organism>
<dbReference type="NCBIfam" id="NF038013">
    <property type="entry name" value="AceTr_1"/>
    <property type="match status" value="1"/>
</dbReference>
<evidence type="ECO:0000313" key="7">
    <source>
        <dbReference type="EMBL" id="EGR34721.1"/>
    </source>
</evidence>
<sequence>MSGQLGGIELNSDQKVSPELQKTETNLFQLVSNLEQIRHKEMKYIIDLESLSKGKTQIELKDTTSNPGPLGLLGFGLTTFLLNVHNVGFYEFDSMIMGMGIFYGGIAQLIAGIMEWKKNNLFGSIAFISYGSFWISLIGLLLLPKTGAVVAANNNSMGTYMLIWGIFTLGMLIATLKRSNRALKILFFTLFILFMLLSIHFYAQNAILQRAAGVDGIFCGLLAIYIGIAEILNQTYGTIILPLGALKN</sequence>
<dbReference type="OMA" id="AMHWAIS"/>
<evidence type="ECO:0000256" key="5">
    <source>
        <dbReference type="ARBA" id="ARBA00023136"/>
    </source>
</evidence>
<protein>
    <recommendedName>
        <fullName evidence="9">GPR1/FUN34/yaaH family protein</fullName>
    </recommendedName>
</protein>
<feature type="transmembrane region" description="Helical" evidence="6">
    <location>
        <begin position="70"/>
        <end position="89"/>
    </location>
</feature>
<dbReference type="Pfam" id="PF01184">
    <property type="entry name" value="Gpr1_Fun34_YaaH"/>
    <property type="match status" value="1"/>
</dbReference>
<keyword evidence="4 6" id="KW-1133">Transmembrane helix</keyword>
<evidence type="ECO:0000256" key="2">
    <source>
        <dbReference type="ARBA" id="ARBA00005587"/>
    </source>
</evidence>
<gene>
    <name evidence="7" type="ORF">IMG5_002930</name>
</gene>
<dbReference type="InterPro" id="IPR047623">
    <property type="entry name" value="SatP"/>
</dbReference>
<comment type="similarity">
    <text evidence="2">Belongs to the acetate uptake transporter (AceTr) (TC 2.A.96) family.</text>
</comment>
<evidence type="ECO:0000313" key="8">
    <source>
        <dbReference type="Proteomes" id="UP000008983"/>
    </source>
</evidence>
<evidence type="ECO:0008006" key="9">
    <source>
        <dbReference type="Google" id="ProtNLM"/>
    </source>
</evidence>
<dbReference type="GO" id="GO:0015360">
    <property type="term" value="F:acetate:proton symporter activity"/>
    <property type="evidence" value="ECO:0007669"/>
    <property type="project" value="TreeGrafter"/>
</dbReference>
<dbReference type="AlphaFoldDB" id="G0QJ70"/>
<reference evidence="7 8" key="1">
    <citation type="submission" date="2011-07" db="EMBL/GenBank/DDBJ databases">
        <authorList>
            <person name="Coyne R."/>
            <person name="Brami D."/>
            <person name="Johnson J."/>
            <person name="Hostetler J."/>
            <person name="Hannick L."/>
            <person name="Clark T."/>
            <person name="Cassidy-Hanley D."/>
            <person name="Inman J."/>
        </authorList>
    </citation>
    <scope>NUCLEOTIDE SEQUENCE [LARGE SCALE GENOMIC DNA]</scope>
    <source>
        <strain evidence="7 8">G5</strain>
    </source>
</reference>
<feature type="transmembrane region" description="Helical" evidence="6">
    <location>
        <begin position="207"/>
        <end position="228"/>
    </location>
</feature>
<evidence type="ECO:0000256" key="4">
    <source>
        <dbReference type="ARBA" id="ARBA00022989"/>
    </source>
</evidence>
<keyword evidence="8" id="KW-1185">Reference proteome</keyword>
<evidence type="ECO:0000256" key="3">
    <source>
        <dbReference type="ARBA" id="ARBA00022692"/>
    </source>
</evidence>
<dbReference type="EMBL" id="GL983051">
    <property type="protein sequence ID" value="EGR34721.1"/>
    <property type="molecule type" value="Genomic_DNA"/>
</dbReference>
<name>G0QJ70_ICHMU</name>
<accession>G0QJ70</accession>
<proteinExistence type="inferred from homology"/>
<dbReference type="RefSeq" id="XP_004040025.1">
    <property type="nucleotide sequence ID" value="XM_004039977.1"/>
</dbReference>
<dbReference type="InterPro" id="IPR000791">
    <property type="entry name" value="Gpr1/Fun34/SatP-like"/>
</dbReference>
<evidence type="ECO:0000256" key="1">
    <source>
        <dbReference type="ARBA" id="ARBA00004141"/>
    </source>
</evidence>
<dbReference type="GO" id="GO:0071422">
    <property type="term" value="P:succinate transmembrane transport"/>
    <property type="evidence" value="ECO:0007669"/>
    <property type="project" value="TreeGrafter"/>
</dbReference>
<comment type="subcellular location">
    <subcellularLocation>
        <location evidence="1">Membrane</location>
        <topology evidence="1">Multi-pass membrane protein</topology>
    </subcellularLocation>
</comment>
<feature type="transmembrane region" description="Helical" evidence="6">
    <location>
        <begin position="183"/>
        <end position="201"/>
    </location>
</feature>
<dbReference type="STRING" id="857967.G0QJ70"/>
<dbReference type="InParanoid" id="G0QJ70"/>
<keyword evidence="5 6" id="KW-0472">Membrane</keyword>
<dbReference type="PANTHER" id="PTHR30178:SF3">
    <property type="entry name" value="SUCCINATE-ACETATE_PROTON SYMPORTER SATP"/>
    <property type="match status" value="1"/>
</dbReference>